<dbReference type="AlphaFoldDB" id="A0A229RNH9"/>
<feature type="compositionally biased region" description="Basic residues" evidence="6">
    <location>
        <begin position="8"/>
        <end position="19"/>
    </location>
</feature>
<gene>
    <name evidence="10" type="ORF">CFP75_22965</name>
</gene>
<name>A0A229RNH9_AMYAL</name>
<dbReference type="InterPro" id="IPR007867">
    <property type="entry name" value="GMC_OxRtase_C"/>
</dbReference>
<evidence type="ECO:0000256" key="1">
    <source>
        <dbReference type="ARBA" id="ARBA00001974"/>
    </source>
</evidence>
<dbReference type="InterPro" id="IPR051473">
    <property type="entry name" value="P2Ox-like"/>
</dbReference>
<feature type="domain" description="FAD dependent oxidoreductase" evidence="8">
    <location>
        <begin position="37"/>
        <end position="79"/>
    </location>
</feature>
<dbReference type="PANTHER" id="PTHR42784">
    <property type="entry name" value="PYRANOSE 2-OXIDASE"/>
    <property type="match status" value="1"/>
</dbReference>
<feature type="domain" description="Glucose-methanol-choline oxidoreductase N-terminal" evidence="7">
    <location>
        <begin position="203"/>
        <end position="274"/>
    </location>
</feature>
<dbReference type="SUPFAM" id="SSF51905">
    <property type="entry name" value="FAD/NAD(P)-binding domain"/>
    <property type="match status" value="1"/>
</dbReference>
<comment type="caution">
    <text evidence="10">The sequence shown here is derived from an EMBL/GenBank/DDBJ whole genome shotgun (WGS) entry which is preliminary data.</text>
</comment>
<dbReference type="GO" id="GO:0016614">
    <property type="term" value="F:oxidoreductase activity, acting on CH-OH group of donors"/>
    <property type="evidence" value="ECO:0007669"/>
    <property type="project" value="InterPro"/>
</dbReference>
<dbReference type="Gene3D" id="3.50.50.60">
    <property type="entry name" value="FAD/NAD(P)-binding domain"/>
    <property type="match status" value="3"/>
</dbReference>
<evidence type="ECO:0000259" key="9">
    <source>
        <dbReference type="Pfam" id="PF05199"/>
    </source>
</evidence>
<dbReference type="InterPro" id="IPR000172">
    <property type="entry name" value="GMC_OxRdtase_N"/>
</dbReference>
<evidence type="ECO:0000256" key="2">
    <source>
        <dbReference type="ARBA" id="ARBA00010790"/>
    </source>
</evidence>
<dbReference type="PANTHER" id="PTHR42784:SF1">
    <property type="entry name" value="PYRANOSE 2-OXIDASE"/>
    <property type="match status" value="1"/>
</dbReference>
<evidence type="ECO:0000256" key="3">
    <source>
        <dbReference type="ARBA" id="ARBA00022630"/>
    </source>
</evidence>
<dbReference type="InterPro" id="IPR036188">
    <property type="entry name" value="FAD/NAD-bd_sf"/>
</dbReference>
<dbReference type="Pfam" id="PF01266">
    <property type="entry name" value="DAO"/>
    <property type="match status" value="1"/>
</dbReference>
<comment type="cofactor">
    <cofactor evidence="1">
        <name>FAD</name>
        <dbReference type="ChEBI" id="CHEBI:57692"/>
    </cofactor>
</comment>
<evidence type="ECO:0000256" key="6">
    <source>
        <dbReference type="SAM" id="MobiDB-lite"/>
    </source>
</evidence>
<dbReference type="Pfam" id="PF05199">
    <property type="entry name" value="GMC_oxred_C"/>
    <property type="match status" value="1"/>
</dbReference>
<dbReference type="Proteomes" id="UP000215563">
    <property type="component" value="Unassembled WGS sequence"/>
</dbReference>
<evidence type="ECO:0000259" key="7">
    <source>
        <dbReference type="Pfam" id="PF00732"/>
    </source>
</evidence>
<organism evidence="10 11">
    <name type="scientific">Amycolatopsis alba DSM 44262</name>
    <dbReference type="NCBI Taxonomy" id="1125972"/>
    <lineage>
        <taxon>Bacteria</taxon>
        <taxon>Bacillati</taxon>
        <taxon>Actinomycetota</taxon>
        <taxon>Actinomycetes</taxon>
        <taxon>Pseudonocardiales</taxon>
        <taxon>Pseudonocardiaceae</taxon>
        <taxon>Amycolatopsis</taxon>
    </lineage>
</organism>
<feature type="region of interest" description="Disordered" evidence="6">
    <location>
        <begin position="1"/>
        <end position="29"/>
    </location>
</feature>
<evidence type="ECO:0008006" key="12">
    <source>
        <dbReference type="Google" id="ProtNLM"/>
    </source>
</evidence>
<proteinExistence type="inferred from homology"/>
<keyword evidence="4" id="KW-0274">FAD</keyword>
<evidence type="ECO:0000259" key="8">
    <source>
        <dbReference type="Pfam" id="PF01266"/>
    </source>
</evidence>
<keyword evidence="5" id="KW-0560">Oxidoreductase</keyword>
<evidence type="ECO:0000313" key="11">
    <source>
        <dbReference type="Proteomes" id="UP000215563"/>
    </source>
</evidence>
<dbReference type="EMBL" id="NMQU01000068">
    <property type="protein sequence ID" value="OXM47964.1"/>
    <property type="molecule type" value="Genomic_DNA"/>
</dbReference>
<feature type="domain" description="Glucose-methanol-choline oxidoreductase C-terminal" evidence="9">
    <location>
        <begin position="350"/>
        <end position="457"/>
    </location>
</feature>
<dbReference type="SUPFAM" id="SSF54373">
    <property type="entry name" value="FAD-linked reductases, C-terminal domain"/>
    <property type="match status" value="1"/>
</dbReference>
<dbReference type="OrthoDB" id="9798604at2"/>
<evidence type="ECO:0000256" key="4">
    <source>
        <dbReference type="ARBA" id="ARBA00022827"/>
    </source>
</evidence>
<reference evidence="10 11" key="1">
    <citation type="submission" date="2017-07" db="EMBL/GenBank/DDBJ databases">
        <title>Amycolatopsis alba DSM 44262 Genome sequencing and assembly.</title>
        <authorList>
            <person name="Kaur N."/>
            <person name="Mayilraj S."/>
        </authorList>
    </citation>
    <scope>NUCLEOTIDE SEQUENCE [LARGE SCALE GENOMIC DNA]</scope>
    <source>
        <strain evidence="10 11">DSM 44262</strain>
    </source>
</reference>
<evidence type="ECO:0000313" key="10">
    <source>
        <dbReference type="EMBL" id="OXM47964.1"/>
    </source>
</evidence>
<dbReference type="GO" id="GO:0050660">
    <property type="term" value="F:flavin adenine dinucleotide binding"/>
    <property type="evidence" value="ECO:0007669"/>
    <property type="project" value="InterPro"/>
</dbReference>
<sequence length="465" mass="49418">MRGFAGRGRARRSGIRRAARTLTPRVGRQRKPVTDADVAIVGFGIIGAVLARCLADRGAAVVVLDAGSPMTSRAGSHLRNLPISPADPGYLNDLVSVHLRRATVGSAPTSAMAAARTTNLLGGMGVLWNCVVPRLVTQERWPGIADGEWDRLHRRAEDLLRVAPSPTGQRQSSVISALGGAEPAPIAFDGLQWTGPAEIAPDVEVVPHRAVRKLIRRGDRVIAAETVDIATSKPHTVTADNFVIAAGGLRTPALLWTSGIGRGLPVGHYLTDHPLSYAQVMLDDFPAGDPDPVAIVPMSDDHPFHGVLLTDSHGSPLLEGIDERRVLSLYWYTATEQRRDNRLVFTEAPTDLFGLPRPTFEYTFTAHDEAKRADTLAAVTAAGKQIGAFVPTGKPRRLTAGNSMHVMGTTRIGTDGIDSVTDGYGLVWGMENLYLGGTGLIPTATATNPTLAAAAIAVRTAEHLG</sequence>
<keyword evidence="11" id="KW-1185">Reference proteome</keyword>
<evidence type="ECO:0000256" key="5">
    <source>
        <dbReference type="ARBA" id="ARBA00023002"/>
    </source>
</evidence>
<accession>A0A229RNH9</accession>
<dbReference type="Pfam" id="PF00732">
    <property type="entry name" value="GMC_oxred_N"/>
    <property type="match status" value="1"/>
</dbReference>
<comment type="similarity">
    <text evidence="2">Belongs to the GMC oxidoreductase family.</text>
</comment>
<protein>
    <recommendedName>
        <fullName evidence="12">GMC family oxidoreductase</fullName>
    </recommendedName>
</protein>
<keyword evidence="3" id="KW-0285">Flavoprotein</keyword>
<dbReference type="InterPro" id="IPR006076">
    <property type="entry name" value="FAD-dep_OxRdtase"/>
</dbReference>